<keyword evidence="1" id="KW-0472">Membrane</keyword>
<evidence type="ECO:0000259" key="2">
    <source>
        <dbReference type="Pfam" id="PF24802"/>
    </source>
</evidence>
<feature type="transmembrane region" description="Helical" evidence="1">
    <location>
        <begin position="97"/>
        <end position="118"/>
    </location>
</feature>
<sequence length="237" mass="27080">LMVAFFAVAGYNALEIFFSIFEMFKRRRGLYFWSMLAATWGIPLNVTFSITSIFALIPVIPSVIGYLLGYYLMSVSPLIVLYSRLHFVISNPRRLRWILYGIIALSSVIIVTMTIFISCQVAGLPHFKNYRLICWNVTMTCLCVTEVSLSGVYIRETIVNLKPVLRIKGREGRKLILHLVALYICVIILLGIFLILIYTKHYVPVLGYHSFVYSIKLKTEFAILNKLICLVKTSTDS</sequence>
<keyword evidence="1" id="KW-1133">Transmembrane helix</keyword>
<dbReference type="InterPro" id="IPR056120">
    <property type="entry name" value="DUF7703"/>
</dbReference>
<feature type="non-terminal residue" evidence="3">
    <location>
        <position position="237"/>
    </location>
</feature>
<protein>
    <recommendedName>
        <fullName evidence="2">DUF7703 domain-containing protein</fullName>
    </recommendedName>
</protein>
<accession>A0A1L9V973</accession>
<dbReference type="Proteomes" id="UP000184300">
    <property type="component" value="Unassembled WGS sequence"/>
</dbReference>
<dbReference type="PANTHER" id="PTHR37013">
    <property type="entry name" value="INTEGRAL MEMBRANE PROTEIN (AFU_ORTHOLOGUE AFUA_1G05950)-RELATED"/>
    <property type="match status" value="1"/>
</dbReference>
<dbReference type="RefSeq" id="XP_022397141.1">
    <property type="nucleotide sequence ID" value="XM_022539614.1"/>
</dbReference>
<keyword evidence="1" id="KW-0812">Transmembrane</keyword>
<reference evidence="4" key="1">
    <citation type="journal article" date="2017" name="Genome Biol.">
        <title>Comparative genomics reveals high biological diversity and specific adaptations in the industrially and medically important fungal genus Aspergillus.</title>
        <authorList>
            <person name="de Vries R.P."/>
            <person name="Riley R."/>
            <person name="Wiebenga A."/>
            <person name="Aguilar-Osorio G."/>
            <person name="Amillis S."/>
            <person name="Uchima C.A."/>
            <person name="Anderluh G."/>
            <person name="Asadollahi M."/>
            <person name="Askin M."/>
            <person name="Barry K."/>
            <person name="Battaglia E."/>
            <person name="Bayram O."/>
            <person name="Benocci T."/>
            <person name="Braus-Stromeyer S.A."/>
            <person name="Caldana C."/>
            <person name="Canovas D."/>
            <person name="Cerqueira G.C."/>
            <person name="Chen F."/>
            <person name="Chen W."/>
            <person name="Choi C."/>
            <person name="Clum A."/>
            <person name="Dos Santos R.A."/>
            <person name="Damasio A.R."/>
            <person name="Diallinas G."/>
            <person name="Emri T."/>
            <person name="Fekete E."/>
            <person name="Flipphi M."/>
            <person name="Freyberg S."/>
            <person name="Gallo A."/>
            <person name="Gournas C."/>
            <person name="Habgood R."/>
            <person name="Hainaut M."/>
            <person name="Harispe M.L."/>
            <person name="Henrissat B."/>
            <person name="Hilden K.S."/>
            <person name="Hope R."/>
            <person name="Hossain A."/>
            <person name="Karabika E."/>
            <person name="Karaffa L."/>
            <person name="Karanyi Z."/>
            <person name="Krasevec N."/>
            <person name="Kuo A."/>
            <person name="Kusch H."/>
            <person name="LaButti K."/>
            <person name="Lagendijk E.L."/>
            <person name="Lapidus A."/>
            <person name="Levasseur A."/>
            <person name="Lindquist E."/>
            <person name="Lipzen A."/>
            <person name="Logrieco A.F."/>
            <person name="MacCabe A."/>
            <person name="Maekelae M.R."/>
            <person name="Malavazi I."/>
            <person name="Melin P."/>
            <person name="Meyer V."/>
            <person name="Mielnichuk N."/>
            <person name="Miskei M."/>
            <person name="Molnar A.P."/>
            <person name="Mule G."/>
            <person name="Ngan C.Y."/>
            <person name="Orejas M."/>
            <person name="Orosz E."/>
            <person name="Ouedraogo J.P."/>
            <person name="Overkamp K.M."/>
            <person name="Park H.-S."/>
            <person name="Perrone G."/>
            <person name="Piumi F."/>
            <person name="Punt P.J."/>
            <person name="Ram A.F."/>
            <person name="Ramon A."/>
            <person name="Rauscher S."/>
            <person name="Record E."/>
            <person name="Riano-Pachon D.M."/>
            <person name="Robert V."/>
            <person name="Roehrig J."/>
            <person name="Ruller R."/>
            <person name="Salamov A."/>
            <person name="Salih N.S."/>
            <person name="Samson R.A."/>
            <person name="Sandor E."/>
            <person name="Sanguinetti M."/>
            <person name="Schuetze T."/>
            <person name="Sepcic K."/>
            <person name="Shelest E."/>
            <person name="Sherlock G."/>
            <person name="Sophianopoulou V."/>
            <person name="Squina F.M."/>
            <person name="Sun H."/>
            <person name="Susca A."/>
            <person name="Todd R.B."/>
            <person name="Tsang A."/>
            <person name="Unkles S.E."/>
            <person name="van de Wiele N."/>
            <person name="van Rossen-Uffink D."/>
            <person name="Oliveira J.V."/>
            <person name="Vesth T.C."/>
            <person name="Visser J."/>
            <person name="Yu J.-H."/>
            <person name="Zhou M."/>
            <person name="Andersen M.R."/>
            <person name="Archer D.B."/>
            <person name="Baker S.E."/>
            <person name="Benoit I."/>
            <person name="Brakhage A.A."/>
            <person name="Braus G.H."/>
            <person name="Fischer R."/>
            <person name="Frisvad J.C."/>
            <person name="Goldman G.H."/>
            <person name="Houbraken J."/>
            <person name="Oakley B."/>
            <person name="Pocsi I."/>
            <person name="Scazzocchio C."/>
            <person name="Seiboth B."/>
            <person name="vanKuyk P.A."/>
            <person name="Wortman J."/>
            <person name="Dyer P.S."/>
            <person name="Grigoriev I.V."/>
        </authorList>
    </citation>
    <scope>NUCLEOTIDE SEQUENCE [LARGE SCALE GENOMIC DNA]</scope>
    <source>
        <strain evidence="4">CBS 516.65</strain>
    </source>
</reference>
<dbReference type="VEuPathDB" id="FungiDB:ASPGLDRAFT_113732"/>
<dbReference type="AlphaFoldDB" id="A0A1L9V973"/>
<feature type="domain" description="DUF7703" evidence="2">
    <location>
        <begin position="2"/>
        <end position="235"/>
    </location>
</feature>
<dbReference type="GeneID" id="34455875"/>
<evidence type="ECO:0000313" key="4">
    <source>
        <dbReference type="Proteomes" id="UP000184300"/>
    </source>
</evidence>
<evidence type="ECO:0000313" key="3">
    <source>
        <dbReference type="EMBL" id="OJJ80443.1"/>
    </source>
</evidence>
<dbReference type="EMBL" id="KV878911">
    <property type="protein sequence ID" value="OJJ80443.1"/>
    <property type="molecule type" value="Genomic_DNA"/>
</dbReference>
<keyword evidence="4" id="KW-1185">Reference proteome</keyword>
<proteinExistence type="predicted"/>
<dbReference type="OrthoDB" id="405906at2759"/>
<feature type="non-terminal residue" evidence="3">
    <location>
        <position position="1"/>
    </location>
</feature>
<feature type="transmembrane region" description="Helical" evidence="1">
    <location>
        <begin position="175"/>
        <end position="198"/>
    </location>
</feature>
<evidence type="ECO:0000256" key="1">
    <source>
        <dbReference type="SAM" id="Phobius"/>
    </source>
</evidence>
<organism evidence="3 4">
    <name type="scientific">Aspergillus glaucus CBS 516.65</name>
    <dbReference type="NCBI Taxonomy" id="1160497"/>
    <lineage>
        <taxon>Eukaryota</taxon>
        <taxon>Fungi</taxon>
        <taxon>Dikarya</taxon>
        <taxon>Ascomycota</taxon>
        <taxon>Pezizomycotina</taxon>
        <taxon>Eurotiomycetes</taxon>
        <taxon>Eurotiomycetidae</taxon>
        <taxon>Eurotiales</taxon>
        <taxon>Aspergillaceae</taxon>
        <taxon>Aspergillus</taxon>
        <taxon>Aspergillus subgen. Aspergillus</taxon>
    </lineage>
</organism>
<name>A0A1L9V973_ASPGL</name>
<feature type="transmembrane region" description="Helical" evidence="1">
    <location>
        <begin position="31"/>
        <end position="57"/>
    </location>
</feature>
<feature type="transmembrane region" description="Helical" evidence="1">
    <location>
        <begin position="63"/>
        <end position="85"/>
    </location>
</feature>
<dbReference type="Pfam" id="PF24802">
    <property type="entry name" value="DUF7703"/>
    <property type="match status" value="1"/>
</dbReference>
<feature type="transmembrane region" description="Helical" evidence="1">
    <location>
        <begin position="130"/>
        <end position="154"/>
    </location>
</feature>
<gene>
    <name evidence="3" type="ORF">ASPGLDRAFT_113732</name>
</gene>
<feature type="transmembrane region" description="Helical" evidence="1">
    <location>
        <begin position="6"/>
        <end position="24"/>
    </location>
</feature>